<dbReference type="AlphaFoldDB" id="W9I9E6"/>
<evidence type="ECO:0000313" key="2">
    <source>
        <dbReference type="EMBL" id="EWY91267.1"/>
    </source>
</evidence>
<accession>W9I9E6</accession>
<organism evidence="2 3">
    <name type="scientific">Fusarium oxysporum NRRL 32931</name>
    <dbReference type="NCBI Taxonomy" id="660029"/>
    <lineage>
        <taxon>Eukaryota</taxon>
        <taxon>Fungi</taxon>
        <taxon>Dikarya</taxon>
        <taxon>Ascomycota</taxon>
        <taxon>Pezizomycotina</taxon>
        <taxon>Sordariomycetes</taxon>
        <taxon>Hypocreomycetidae</taxon>
        <taxon>Hypocreales</taxon>
        <taxon>Nectriaceae</taxon>
        <taxon>Fusarium</taxon>
        <taxon>Fusarium oxysporum species complex</taxon>
    </lineage>
</organism>
<name>W9I9E6_FUSOX</name>
<sequence length="132" mass="14732">MLLFCAVSAFIHLHVSCNTFSLIRLCTRYGEFKGPGSTAQTITGSMQGHDPVLLGNSFIFQVAIFQPLLLADILTIPHDVCTHGRTPLFHRFKTGLSLCEMSFTRRTQQAYSLFLSETEVLQASVCLHNPDR</sequence>
<dbReference type="HOGENOM" id="CLU_1917130_0_0_1"/>
<dbReference type="Proteomes" id="UP000030753">
    <property type="component" value="Unassembled WGS sequence"/>
</dbReference>
<evidence type="ECO:0000256" key="1">
    <source>
        <dbReference type="SAM" id="SignalP"/>
    </source>
</evidence>
<keyword evidence="1" id="KW-0732">Signal</keyword>
<gene>
    <name evidence="2" type="ORF">FOYG_08427</name>
</gene>
<evidence type="ECO:0000313" key="3">
    <source>
        <dbReference type="Proteomes" id="UP000030753"/>
    </source>
</evidence>
<feature type="chain" id="PRO_5004921758" description="Secreted protein" evidence="1">
    <location>
        <begin position="18"/>
        <end position="132"/>
    </location>
</feature>
<protein>
    <recommendedName>
        <fullName evidence="4">Secreted protein</fullName>
    </recommendedName>
</protein>
<feature type="signal peptide" evidence="1">
    <location>
        <begin position="1"/>
        <end position="17"/>
    </location>
</feature>
<evidence type="ECO:0008006" key="4">
    <source>
        <dbReference type="Google" id="ProtNLM"/>
    </source>
</evidence>
<proteinExistence type="predicted"/>
<reference evidence="2 3" key="1">
    <citation type="submission" date="2011-06" db="EMBL/GenBank/DDBJ databases">
        <title>The Genome Sequence of Fusarium oxysporum FOSC 3-a.</title>
        <authorList>
            <consortium name="The Broad Institute Genome Sequencing Platform"/>
            <person name="Ma L.-J."/>
            <person name="Gale L.R."/>
            <person name="Schwartz D.C."/>
            <person name="Zhou S."/>
            <person name="Corby-Kistler H."/>
            <person name="Young S.K."/>
            <person name="Zeng Q."/>
            <person name="Gargeya S."/>
            <person name="Fitzgerald M."/>
            <person name="Haas B."/>
            <person name="Abouelleil A."/>
            <person name="Alvarado L."/>
            <person name="Arachchi H.M."/>
            <person name="Berlin A."/>
            <person name="Brown A."/>
            <person name="Chapman S.B."/>
            <person name="Chen Z."/>
            <person name="Dunbar C."/>
            <person name="Freedman E."/>
            <person name="Gearin G."/>
            <person name="Gellesch M."/>
            <person name="Goldberg J."/>
            <person name="Griggs A."/>
            <person name="Gujja S."/>
            <person name="Heiman D."/>
            <person name="Howarth C."/>
            <person name="Larson L."/>
            <person name="Lui A."/>
            <person name="MacDonald P.J.P."/>
            <person name="Mehta T."/>
            <person name="Montmayeur A."/>
            <person name="Murphy C."/>
            <person name="Neiman D."/>
            <person name="Pearson M."/>
            <person name="Priest M."/>
            <person name="Roberts A."/>
            <person name="Saif S."/>
            <person name="Shea T."/>
            <person name="Shenoy N."/>
            <person name="Sisk P."/>
            <person name="Stolte C."/>
            <person name="Sykes S."/>
            <person name="Wortman J."/>
            <person name="Nusbaum C."/>
            <person name="Birren B."/>
        </authorList>
    </citation>
    <scope>NUCLEOTIDE SEQUENCE [LARGE SCALE GENOMIC DNA]</scope>
    <source>
        <strain evidence="3">FOSC 3-a</strain>
    </source>
</reference>
<dbReference type="EMBL" id="JH717843">
    <property type="protein sequence ID" value="EWY91267.1"/>
    <property type="molecule type" value="Genomic_DNA"/>
</dbReference>